<gene>
    <name evidence="3" type="ORF">B296_00007361</name>
</gene>
<evidence type="ECO:0000259" key="2">
    <source>
        <dbReference type="Pfam" id="PF03732"/>
    </source>
</evidence>
<feature type="region of interest" description="Disordered" evidence="1">
    <location>
        <begin position="190"/>
        <end position="222"/>
    </location>
</feature>
<dbReference type="AlphaFoldDB" id="A0A426ZIM8"/>
<evidence type="ECO:0000313" key="4">
    <source>
        <dbReference type="Proteomes" id="UP000287651"/>
    </source>
</evidence>
<dbReference type="Proteomes" id="UP000287651">
    <property type="component" value="Unassembled WGS sequence"/>
</dbReference>
<dbReference type="EMBL" id="AMZH03006441">
    <property type="protein sequence ID" value="RRT63832.1"/>
    <property type="molecule type" value="Genomic_DNA"/>
</dbReference>
<feature type="domain" description="Retrotransposon gag" evidence="2">
    <location>
        <begin position="312"/>
        <end position="403"/>
    </location>
</feature>
<dbReference type="InterPro" id="IPR005162">
    <property type="entry name" value="Retrotrans_gag_dom"/>
</dbReference>
<evidence type="ECO:0000313" key="3">
    <source>
        <dbReference type="EMBL" id="RRT63832.1"/>
    </source>
</evidence>
<organism evidence="3 4">
    <name type="scientific">Ensete ventricosum</name>
    <name type="common">Abyssinian banana</name>
    <name type="synonym">Musa ensete</name>
    <dbReference type="NCBI Taxonomy" id="4639"/>
    <lineage>
        <taxon>Eukaryota</taxon>
        <taxon>Viridiplantae</taxon>
        <taxon>Streptophyta</taxon>
        <taxon>Embryophyta</taxon>
        <taxon>Tracheophyta</taxon>
        <taxon>Spermatophyta</taxon>
        <taxon>Magnoliopsida</taxon>
        <taxon>Liliopsida</taxon>
        <taxon>Zingiberales</taxon>
        <taxon>Musaceae</taxon>
        <taxon>Ensete</taxon>
    </lineage>
</organism>
<sequence>MWRTAGSGAAPLWAQPAFDAAGSDGRTRSPVGRGKAEGRTSAAAAGSQSNAPKSVAANAGFGSGRTWAKTNRAHSADTEAQTVPTRQAQRFSTNILMLEGGPMSQEHSSGGALHGAEPSSPSGRGHHVGANSKPFLDDDDRPGVLTAGVQPRAICSHSRGLSQPHQPSSSAGKHDEDHLTLPTAAYIVGDPSIGSFGDTPLDGSQSHSRDPVQDGPDLDTLSSDFADSLREQVHQRLDEVQKEVLKSKGEFEESLKGGSPFIPEIQDKPLSANFRLPALELYDDSFDPIEHIATFHAQMALYDTSDALMCRAFPTTLRRSTRTWYCRLKPVSISSFDLLAKEFELNFLGSACPKPTITSLLGLAQGNEESLAQFVGQFASQVRGVPYVHPSLAIQAFLMGLKPSRFF</sequence>
<dbReference type="Pfam" id="PF03732">
    <property type="entry name" value="Retrotrans_gag"/>
    <property type="match status" value="1"/>
</dbReference>
<feature type="compositionally biased region" description="Polar residues" evidence="1">
    <location>
        <begin position="159"/>
        <end position="171"/>
    </location>
</feature>
<protein>
    <recommendedName>
        <fullName evidence="2">Retrotransposon gag domain-containing protein</fullName>
    </recommendedName>
</protein>
<proteinExistence type="predicted"/>
<evidence type="ECO:0000256" key="1">
    <source>
        <dbReference type="SAM" id="MobiDB-lite"/>
    </source>
</evidence>
<dbReference type="PANTHER" id="PTHR33223">
    <property type="entry name" value="CCHC-TYPE DOMAIN-CONTAINING PROTEIN"/>
    <property type="match status" value="1"/>
</dbReference>
<comment type="caution">
    <text evidence="3">The sequence shown here is derived from an EMBL/GenBank/DDBJ whole genome shotgun (WGS) entry which is preliminary data.</text>
</comment>
<feature type="region of interest" description="Disordered" evidence="1">
    <location>
        <begin position="101"/>
        <end position="176"/>
    </location>
</feature>
<name>A0A426ZIM8_ENSVE</name>
<reference evidence="3 4" key="1">
    <citation type="journal article" date="2014" name="Agronomy (Basel)">
        <title>A Draft Genome Sequence for Ensete ventricosum, the Drought-Tolerant Tree Against Hunger.</title>
        <authorList>
            <person name="Harrison J."/>
            <person name="Moore K.A."/>
            <person name="Paszkiewicz K."/>
            <person name="Jones T."/>
            <person name="Grant M."/>
            <person name="Ambacheew D."/>
            <person name="Muzemil S."/>
            <person name="Studholme D.J."/>
        </authorList>
    </citation>
    <scope>NUCLEOTIDE SEQUENCE [LARGE SCALE GENOMIC DNA]</scope>
</reference>
<accession>A0A426ZIM8</accession>
<dbReference type="PANTHER" id="PTHR33223:SF10">
    <property type="entry name" value="AMINOTRANSFERASE-LIKE PLANT MOBILE DOMAIN-CONTAINING PROTEIN"/>
    <property type="match status" value="1"/>
</dbReference>
<feature type="region of interest" description="Disordered" evidence="1">
    <location>
        <begin position="1"/>
        <end position="85"/>
    </location>
</feature>